<gene>
    <name evidence="2" type="ordered locus">trd_1374</name>
</gene>
<dbReference type="GO" id="GO:0016491">
    <property type="term" value="F:oxidoreductase activity"/>
    <property type="evidence" value="ECO:0007669"/>
    <property type="project" value="InterPro"/>
</dbReference>
<dbReference type="HOGENOM" id="CLU_019722_4_2_0"/>
<dbReference type="PRINTS" id="PR00420">
    <property type="entry name" value="RNGMNOXGNASE"/>
</dbReference>
<evidence type="ECO:0000313" key="3">
    <source>
        <dbReference type="Proteomes" id="UP000000447"/>
    </source>
</evidence>
<organism evidence="2 3">
    <name type="scientific">Thermomicrobium roseum (strain ATCC 27502 / DSM 5159 / P-2)</name>
    <dbReference type="NCBI Taxonomy" id="309801"/>
    <lineage>
        <taxon>Bacteria</taxon>
        <taxon>Pseudomonadati</taxon>
        <taxon>Thermomicrobiota</taxon>
        <taxon>Thermomicrobia</taxon>
        <taxon>Thermomicrobiales</taxon>
        <taxon>Thermomicrobiaceae</taxon>
        <taxon>Thermomicrobium</taxon>
    </lineage>
</organism>
<dbReference type="InterPro" id="IPR036188">
    <property type="entry name" value="FAD/NAD-bd_sf"/>
</dbReference>
<dbReference type="eggNOG" id="COG1233">
    <property type="taxonomic scope" value="Bacteria"/>
</dbReference>
<dbReference type="PROSITE" id="PS51318">
    <property type="entry name" value="TAT"/>
    <property type="match status" value="1"/>
</dbReference>
<sequence>MTSQSTRRIVVIGAGIAGLAAGAALSHAGLPVTVLEAHIYPGGCAASFRYQGHWYDAGATLVAGLAPGGPLQLLGRTAGIESWPARLCDPTMVVHLEDGTIVPRYADERRWETYRSLFPTSLPFWTWQEKTARLLWDFALRLPELRPRSLGSLRDLVAATARWFLAAHPSPAIVLDLWRPLARYLPDDPIFRRFIDAQLLIAAQGVATDIFALYGAAALDLPNAGVAELAGGTGTIARLLVEAIQRQGGSVHFRQEVETIERAGTSWRIRTRQGLVLESSLLIANLTPWGLARIWPEAPKWLRSRTERPPRGWGAFMLYVSLDSSAIPRGTPVHQQILAPGQLGEGRSVFLSLSPEWDGSRAPAGRRAATMSTHTRYEHWWRLAETDRTAYEAEIARYTERMLDTAARALPWLPGAIRAVLPSTPLAFQRFARRPWGWVGGFPQRHPFVGWPTEIVPGLYLVGDSVFPGQSIPATALAGLRVARRILRDLGADLVLAPQEPSMHPPVGDGEPVMAYR</sequence>
<dbReference type="STRING" id="309801.trd_1374"/>
<evidence type="ECO:0000313" key="2">
    <source>
        <dbReference type="EMBL" id="ACM06274.1"/>
    </source>
</evidence>
<dbReference type="Gene3D" id="3.50.50.60">
    <property type="entry name" value="FAD/NAD(P)-binding domain"/>
    <property type="match status" value="1"/>
</dbReference>
<dbReference type="PANTHER" id="PTHR46313:SF3">
    <property type="entry name" value="PROLYCOPENE ISOMERASE, CHLOROPLASTIC"/>
    <property type="match status" value="1"/>
</dbReference>
<dbReference type="GO" id="GO:0016116">
    <property type="term" value="P:carotenoid metabolic process"/>
    <property type="evidence" value="ECO:0007669"/>
    <property type="project" value="InterPro"/>
</dbReference>
<evidence type="ECO:0000259" key="1">
    <source>
        <dbReference type="Pfam" id="PF01593"/>
    </source>
</evidence>
<feature type="domain" description="Amine oxidase" evidence="1">
    <location>
        <begin position="16"/>
        <end position="487"/>
    </location>
</feature>
<dbReference type="Proteomes" id="UP000000447">
    <property type="component" value="Chromosome"/>
</dbReference>
<dbReference type="AlphaFoldDB" id="B9L2H1"/>
<accession>B9L2H1</accession>
<dbReference type="InterPro" id="IPR045892">
    <property type="entry name" value="CrtISO-like"/>
</dbReference>
<dbReference type="OrthoDB" id="9789960at2"/>
<name>B9L2H1_THERP</name>
<dbReference type="Pfam" id="PF01593">
    <property type="entry name" value="Amino_oxidase"/>
    <property type="match status" value="1"/>
</dbReference>
<proteinExistence type="predicted"/>
<dbReference type="SUPFAM" id="SSF51905">
    <property type="entry name" value="FAD/NAD(P)-binding domain"/>
    <property type="match status" value="1"/>
</dbReference>
<reference evidence="2 3" key="1">
    <citation type="journal article" date="2009" name="PLoS ONE">
        <title>Complete genome sequence of the aerobic CO-oxidizing thermophile Thermomicrobium roseum.</title>
        <authorList>
            <person name="Wu D."/>
            <person name="Raymond J."/>
            <person name="Wu M."/>
            <person name="Chatterji S."/>
            <person name="Ren Q."/>
            <person name="Graham J.E."/>
            <person name="Bryant D.A."/>
            <person name="Robb F."/>
            <person name="Colman A."/>
            <person name="Tallon L.J."/>
            <person name="Badger J.H."/>
            <person name="Madupu R."/>
            <person name="Ward N.L."/>
            <person name="Eisen J.A."/>
        </authorList>
    </citation>
    <scope>NUCLEOTIDE SEQUENCE [LARGE SCALE GENOMIC DNA]</scope>
    <source>
        <strain evidence="3">ATCC 27502 / DSM 5159 / P-2</strain>
    </source>
</reference>
<dbReference type="KEGG" id="tro:trd_1374"/>
<dbReference type="InterPro" id="IPR006311">
    <property type="entry name" value="TAT_signal"/>
</dbReference>
<dbReference type="RefSeq" id="WP_015922322.1">
    <property type="nucleotide sequence ID" value="NC_011959.1"/>
</dbReference>
<protein>
    <submittedName>
        <fullName evidence="2">Probable phytoene dehydrogenase</fullName>
    </submittedName>
</protein>
<dbReference type="InterPro" id="IPR002937">
    <property type="entry name" value="Amino_oxidase"/>
</dbReference>
<keyword evidence="3" id="KW-1185">Reference proteome</keyword>
<dbReference type="EMBL" id="CP001275">
    <property type="protein sequence ID" value="ACM06274.1"/>
    <property type="molecule type" value="Genomic_DNA"/>
</dbReference>
<dbReference type="PANTHER" id="PTHR46313">
    <property type="match status" value="1"/>
</dbReference>